<proteinExistence type="predicted"/>
<feature type="region of interest" description="Disordered" evidence="1">
    <location>
        <begin position="254"/>
        <end position="280"/>
    </location>
</feature>
<keyword evidence="3" id="KW-1185">Reference proteome</keyword>
<dbReference type="PANTHER" id="PTHR34194:SF2">
    <property type="entry name" value="F14J8.16 PROTEIN"/>
    <property type="match status" value="1"/>
</dbReference>
<feature type="compositionally biased region" description="Basic residues" evidence="1">
    <location>
        <begin position="265"/>
        <end position="274"/>
    </location>
</feature>
<comment type="caution">
    <text evidence="2">The sequence shown here is derived from an EMBL/GenBank/DDBJ whole genome shotgun (WGS) entry which is preliminary data.</text>
</comment>
<dbReference type="EMBL" id="JAYWIO010000002">
    <property type="protein sequence ID" value="KAK7282222.1"/>
    <property type="molecule type" value="Genomic_DNA"/>
</dbReference>
<organism evidence="2 3">
    <name type="scientific">Crotalaria pallida</name>
    <name type="common">Smooth rattlebox</name>
    <name type="synonym">Crotalaria striata</name>
    <dbReference type="NCBI Taxonomy" id="3830"/>
    <lineage>
        <taxon>Eukaryota</taxon>
        <taxon>Viridiplantae</taxon>
        <taxon>Streptophyta</taxon>
        <taxon>Embryophyta</taxon>
        <taxon>Tracheophyta</taxon>
        <taxon>Spermatophyta</taxon>
        <taxon>Magnoliopsida</taxon>
        <taxon>eudicotyledons</taxon>
        <taxon>Gunneridae</taxon>
        <taxon>Pentapetalae</taxon>
        <taxon>rosids</taxon>
        <taxon>fabids</taxon>
        <taxon>Fabales</taxon>
        <taxon>Fabaceae</taxon>
        <taxon>Papilionoideae</taxon>
        <taxon>50 kb inversion clade</taxon>
        <taxon>genistoids sensu lato</taxon>
        <taxon>core genistoids</taxon>
        <taxon>Crotalarieae</taxon>
        <taxon>Crotalaria</taxon>
    </lineage>
</organism>
<reference evidence="2 3" key="1">
    <citation type="submission" date="2024-01" db="EMBL/GenBank/DDBJ databases">
        <title>The genomes of 5 underutilized Papilionoideae crops provide insights into root nodulation and disease resistanc.</title>
        <authorList>
            <person name="Yuan L."/>
        </authorList>
    </citation>
    <scope>NUCLEOTIDE SEQUENCE [LARGE SCALE GENOMIC DNA]</scope>
    <source>
        <strain evidence="2">ZHUSHIDOU_FW_LH</strain>
        <tissue evidence="2">Leaf</tissue>
    </source>
</reference>
<feature type="compositionally biased region" description="Basic and acidic residues" evidence="1">
    <location>
        <begin position="426"/>
        <end position="435"/>
    </location>
</feature>
<feature type="region of interest" description="Disordered" evidence="1">
    <location>
        <begin position="423"/>
        <end position="448"/>
    </location>
</feature>
<feature type="region of interest" description="Disordered" evidence="1">
    <location>
        <begin position="51"/>
        <end position="90"/>
    </location>
</feature>
<protein>
    <submittedName>
        <fullName evidence="2">Uncharacterized protein</fullName>
    </submittedName>
</protein>
<evidence type="ECO:0000313" key="2">
    <source>
        <dbReference type="EMBL" id="KAK7282222.1"/>
    </source>
</evidence>
<gene>
    <name evidence="2" type="ORF">RIF29_10842</name>
</gene>
<accession>A0AAN9FTA5</accession>
<feature type="compositionally biased region" description="Basic and acidic residues" evidence="1">
    <location>
        <begin position="72"/>
        <end position="90"/>
    </location>
</feature>
<dbReference type="Proteomes" id="UP001372338">
    <property type="component" value="Unassembled WGS sequence"/>
</dbReference>
<feature type="compositionally biased region" description="Basic and acidic residues" evidence="1">
    <location>
        <begin position="254"/>
        <end position="264"/>
    </location>
</feature>
<evidence type="ECO:0000313" key="3">
    <source>
        <dbReference type="Proteomes" id="UP001372338"/>
    </source>
</evidence>
<dbReference type="AlphaFoldDB" id="A0AAN9FTA5"/>
<feature type="compositionally biased region" description="Basic residues" evidence="1">
    <location>
        <begin position="397"/>
        <end position="407"/>
    </location>
</feature>
<feature type="region of interest" description="Disordered" evidence="1">
    <location>
        <begin position="122"/>
        <end position="190"/>
    </location>
</feature>
<evidence type="ECO:0000256" key="1">
    <source>
        <dbReference type="SAM" id="MobiDB-lite"/>
    </source>
</evidence>
<feature type="compositionally biased region" description="Basic and acidic residues" evidence="1">
    <location>
        <begin position="1"/>
        <end position="10"/>
    </location>
</feature>
<name>A0AAN9FTA5_CROPI</name>
<dbReference type="PANTHER" id="PTHR34194">
    <property type="entry name" value="F14J8.16 PROTEIN"/>
    <property type="match status" value="1"/>
</dbReference>
<sequence>MKEAEADGHRHGGSLPHGGAVDGSMKLLTARGSRGRLRSEGCIEMMKANLPSTPTMMDHTHTHCIGNQRGQKNKESKQPHLHQDQRRSCNKDRVIAKSKHECFLENNRPVAKSHGHDIIKENAFASKKNPAEENDTENDDDKEHDDDDVDEEEDDNDDSVYDTENYDDKEHDDDDEEEEEEEDDNDDSVLMDPQYQFFLSNLRPDGNFYALDIVEDNVFVKYHQEPSSPEALTAFPNENENHVTNAVATVVNKEKHTPAKYEGKRRGRKPKHPKLNADKSASGSCSHVFAIDDSNHVSNANALVAAAMPAPVKYEGKRRGRKPKYPKLYVDKSANSNCSHVASEAHKLPGRGTVVLALPDDKGKRRGRKLKGISKLLAFKNTKGNSNHVSSEVHDRAGKRRGKRGKKNAVPLALESACFGPTEGQTIDHEIKEENKDDDYDDDAHHRRRPVHNPVLNANLFLEEDDEANAKKPTEFRKNLIEELKKPYCQEEYKRLFKEITKRKPTQGQKVLRGRTKIYDKKHIAKSYLHHHVDLARKIDKVRHDHHKVLILLRGFFYWLKGSSGHGEFTHDWMCCHNNRKESLPLIFSIDVLRSGIAFPIQIGCIDRGGPVFVAMYQHVQTFVFAILICCRGRVLLGRFSMFRAVGHLFDKMSSALYSMIQLGIFRGADSFQRERTATVTGLQVHRRRGFLPLWLPPRPISIARSLLCLVLSSPQRCSVLSSTHQCAASSVL</sequence>
<feature type="region of interest" description="Disordered" evidence="1">
    <location>
        <begin position="382"/>
        <end position="408"/>
    </location>
</feature>
<feature type="region of interest" description="Disordered" evidence="1">
    <location>
        <begin position="1"/>
        <end position="23"/>
    </location>
</feature>
<feature type="compositionally biased region" description="Acidic residues" evidence="1">
    <location>
        <begin position="132"/>
        <end position="189"/>
    </location>
</feature>